<dbReference type="PANTHER" id="PTHR37469:SF2">
    <property type="entry name" value="CELLOBIONIC ACID PHOSPHORYLASE"/>
    <property type="match status" value="1"/>
</dbReference>
<dbReference type="InterPro" id="IPR037824">
    <property type="entry name" value="GH94N_2_NdvB"/>
</dbReference>
<keyword evidence="1" id="KW-0328">Glycosyltransferase</keyword>
<dbReference type="SMART" id="SM01068">
    <property type="entry name" value="CBM_X"/>
    <property type="match status" value="2"/>
</dbReference>
<evidence type="ECO:0000313" key="8">
    <source>
        <dbReference type="Proteomes" id="UP001138802"/>
    </source>
</evidence>
<keyword evidence="2" id="KW-0808">Transferase</keyword>
<dbReference type="GO" id="GO:0016757">
    <property type="term" value="F:glycosyltransferase activity"/>
    <property type="evidence" value="ECO:0007669"/>
    <property type="project" value="UniProtKB-KW"/>
</dbReference>
<dbReference type="SUPFAM" id="SSF74650">
    <property type="entry name" value="Galactose mutarotase-like"/>
    <property type="match status" value="2"/>
</dbReference>
<keyword evidence="3" id="KW-0472">Membrane</keyword>
<dbReference type="Gene3D" id="1.50.10.10">
    <property type="match status" value="1"/>
</dbReference>
<feature type="domain" description="Glycoamylase-like" evidence="5">
    <location>
        <begin position="1318"/>
        <end position="1530"/>
    </location>
</feature>
<protein>
    <submittedName>
        <fullName evidence="7">Phosphorylase</fullName>
    </submittedName>
</protein>
<feature type="domain" description="Glycosyl hydrolase 94 supersandwich" evidence="4">
    <location>
        <begin position="2080"/>
        <end position="2365"/>
    </location>
</feature>
<feature type="transmembrane region" description="Helical" evidence="3">
    <location>
        <begin position="444"/>
        <end position="464"/>
    </location>
</feature>
<keyword evidence="3" id="KW-1133">Transmembrane helix</keyword>
<dbReference type="CDD" id="cd11753">
    <property type="entry name" value="GH94N_ChvB_NdvB_2_like"/>
    <property type="match status" value="1"/>
</dbReference>
<dbReference type="Pfam" id="PF17167">
    <property type="entry name" value="Glyco_hydro_94"/>
    <property type="match status" value="1"/>
</dbReference>
<accession>A0A9X1B9N5</accession>
<keyword evidence="3" id="KW-0812">Transmembrane</keyword>
<dbReference type="InterPro" id="IPR019282">
    <property type="entry name" value="Glycoamylase-like_cons_dom"/>
</dbReference>
<comment type="caution">
    <text evidence="7">The sequence shown here is derived from an EMBL/GenBank/DDBJ whole genome shotgun (WGS) entry which is preliminary data.</text>
</comment>
<dbReference type="InterPro" id="IPR008928">
    <property type="entry name" value="6-hairpin_glycosidase_sf"/>
</dbReference>
<proteinExistence type="predicted"/>
<dbReference type="InterPro" id="IPR011013">
    <property type="entry name" value="Gal_mutarotase_sf_dom"/>
</dbReference>
<evidence type="ECO:0000256" key="3">
    <source>
        <dbReference type="SAM" id="Phobius"/>
    </source>
</evidence>
<dbReference type="InterPro" id="IPR052047">
    <property type="entry name" value="GH94_Enzymes"/>
</dbReference>
<name>A0A9X1B9N5_9GAMM</name>
<dbReference type="Pfam" id="PF06165">
    <property type="entry name" value="GH94_b-supersand"/>
    <property type="match status" value="2"/>
</dbReference>
<gene>
    <name evidence="7" type="ORF">CKO25_16125</name>
</gene>
<organism evidence="7 8">
    <name type="scientific">Thiocapsa imhoffii</name>
    <dbReference type="NCBI Taxonomy" id="382777"/>
    <lineage>
        <taxon>Bacteria</taxon>
        <taxon>Pseudomonadati</taxon>
        <taxon>Pseudomonadota</taxon>
        <taxon>Gammaproteobacteria</taxon>
        <taxon>Chromatiales</taxon>
        <taxon>Chromatiaceae</taxon>
        <taxon>Thiocapsa</taxon>
    </lineage>
</organism>
<dbReference type="PANTHER" id="PTHR37469">
    <property type="entry name" value="CELLOBIONIC ACID PHOSPHORYLASE-RELATED"/>
    <property type="match status" value="1"/>
</dbReference>
<feature type="transmembrane region" description="Helical" evidence="3">
    <location>
        <begin position="944"/>
        <end position="969"/>
    </location>
</feature>
<dbReference type="Gene3D" id="1.50.10.140">
    <property type="match status" value="2"/>
</dbReference>
<feature type="domain" description="Glycosyl hydrolase 94 catalytic" evidence="6">
    <location>
        <begin position="2379"/>
        <end position="2806"/>
    </location>
</feature>
<dbReference type="CDD" id="cd11756">
    <property type="entry name" value="GH94N_ChvB_NdvB_1_like"/>
    <property type="match status" value="1"/>
</dbReference>
<evidence type="ECO:0000259" key="6">
    <source>
        <dbReference type="Pfam" id="PF17167"/>
    </source>
</evidence>
<dbReference type="Proteomes" id="UP001138802">
    <property type="component" value="Unassembled WGS sequence"/>
</dbReference>
<dbReference type="Pfam" id="PF10091">
    <property type="entry name" value="Glycoamylase"/>
    <property type="match status" value="1"/>
</dbReference>
<evidence type="ECO:0000259" key="4">
    <source>
        <dbReference type="Pfam" id="PF06165"/>
    </source>
</evidence>
<evidence type="ECO:0000256" key="1">
    <source>
        <dbReference type="ARBA" id="ARBA00022676"/>
    </source>
</evidence>
<dbReference type="InterPro" id="IPR010383">
    <property type="entry name" value="Glyco_hydrolase_94_b-supersand"/>
</dbReference>
<feature type="transmembrane region" description="Helical" evidence="3">
    <location>
        <begin position="825"/>
        <end position="842"/>
    </location>
</feature>
<feature type="transmembrane region" description="Helical" evidence="3">
    <location>
        <begin position="848"/>
        <end position="870"/>
    </location>
</feature>
<reference evidence="7 8" key="1">
    <citation type="journal article" date="2020" name="Microorganisms">
        <title>Osmotic Adaptation and Compatible Solute Biosynthesis of Phototrophic Bacteria as Revealed from Genome Analyses.</title>
        <authorList>
            <person name="Imhoff J.F."/>
            <person name="Rahn T."/>
            <person name="Kunzel S."/>
            <person name="Keller A."/>
            <person name="Neulinger S.C."/>
        </authorList>
    </citation>
    <scope>NUCLEOTIDE SEQUENCE [LARGE SCALE GENOMIC DNA]</scope>
    <source>
        <strain evidence="7 8">DSM 21303</strain>
    </source>
</reference>
<dbReference type="GO" id="GO:0005975">
    <property type="term" value="P:carbohydrate metabolic process"/>
    <property type="evidence" value="ECO:0007669"/>
    <property type="project" value="InterPro"/>
</dbReference>
<dbReference type="Gene3D" id="2.70.98.40">
    <property type="entry name" value="Glycoside hydrolase, family 65, N-terminal domain"/>
    <property type="match status" value="2"/>
</dbReference>
<dbReference type="EMBL" id="NRSD01000020">
    <property type="protein sequence ID" value="MBK1646144.1"/>
    <property type="molecule type" value="Genomic_DNA"/>
</dbReference>
<sequence length="2893" mass="320586">MIVAKTGLHLPLRSKGNRRQGARLEAPGGDDRAIRKELFSTQRLEQHALSLAQAQNVDIHSRGRKLLPRVRENTRVLVSVHAQISRATAEQRAITPAAEWLLDNFHVIEEQVHDIGVNLPESYYRGLPKLADGFLAGFPRVYGIAWALVAHTDSRFDPELLTLFVKTYQTVQPLTLGELWAIPVTLRVLLLENLRRLAVLVRNSQAGRRLADAFVDELEYAVDQTVRPLSEPVPGSLPSPVLRQSYAVQISQRLHDPHPGVAPPLDFLNDWLSEQGATLDEIVRLEHADQIAANTTVRNIITSMRAISAFDWRDFIERVSLVDACLRGHPGYGMMDFLTRDRYRHAIEDLARRSSYSELAIAQLAIAKFRASASEGAPEISVPDPGHYLIGDGRAAFEEEIGFRPLFRQRLLRAAMAHAGTAYPGGIEVLTTLLLLALPLGAGVAAGLGWFPLLIIGFCAVFPASDIATDLVNRAVVALLPPRHLPRLALAAGVPESLRTCVVVPTMFTSERGVEQQVEQMEVRYLANPDGAVTFALLSDWADADQEHMPGDAALLERAVAGVAALNAKYAQERFFVFHRRRRWNPSEGKWMGWERKRGKIHEFNRLLRGATDTSFLPTAERPLLAPAGVRYVITLDADTRLPIGAVAQLVGTAAHPLNRPVFDPVRRRVVAGYGILQPRVTPTLPLRGECSRFHRIFSGACGVDAYSSMVSEVYQDLFGLGTYTGKGLYDVDVFEASLAGRVPENTQLSHDLFESVFARCGLVSDLEFFEEFPSHTAVADSRSHRWTRGDWQLLPWIIGVRRLGAGRDMPFLGRWKMLDNLRRSLSAPGAFFTLIAAWAIPGAPQGMLVGFVLMALGMRAWLALGNLLVPPARGSQLSTHLRLAGQNVMLGLVQGFVDLVQLAHHAWLMIHAIGSTLIRVLITRRHLLRWVTALQAKSASRLGLQNLVGALGSSTGVMVAAGTVILLFNPTNLLSAAPFFLLWLSAPLVSHALSLPARLHRREALTPEDTLQLRLVGRRTWRFFTTFVTVEDHHLPPDNFQEDPHPVIAHRSSPTNFGLYLLSILAARDFGWIGLMDAVDRLEATLGTLTRMPRLHGHFYNWYDTQDLRALEPRYLSTVDSGNLASHLLTLAEGCREAARHAPDPAVAWTGLTDTHRLWSAALQAIGDARRTLSVSLDELHAEAHRFETLLAEAGDDRHVGEPLVKAAAILLDLARAYAAECGDDPVCQSMLEWCELLRDDVCSHARDTAELRKMPETPAGAPTEAGFAVLAARLDVIAEEAERLFREMDFGFLYDQERHLFALGYRVTEALLDDSYYDLLASEARLTSLVAIAKRDVKDTHWFHLGRRMTRAAGGNLLVSWSGSMFEYLMPSLVNFTPRYSLLDQSCRRAVDRQIQYGEEQGVPWGISESAFNQRDLELTYQYSAFGVPGLGLKRGLADDLVIAPYATALAAMYRPHAAARNYIHLEQLGGLGRYGFYEALDFTPARRAEGEAVAIVRCHMAHHQGMALVALDNVVHDGVMRHRFHRIPLIRSTDLLLQERSPPGADTRATRILEARAESKAIIQPPSRRVPSPTSAVPSSHLLSNGRYAVMVTGAGSGYSTWDNLAVTRWREDPTRDDRGSFIYLRDTATGRVWSAGYQPTAAVPDRYEVVFHEDRVRITRTDGPVESSLEILVSPEDDAEIRHLNLANQGDRVLEIELTSYAEIVLAPPRADIAHPAFSNLFVETEFVPTIHGLIARRRPRSAEDPRVWAAHLLSRFDTINGLQYETDRARFIGRGQTLRAPVAVMDGHPLGNRVGSVLDPIFSLRTLVRIEPGATALVTFTTLAADSREALDVLTDKYHHSAVFERVSALAWTHAQVQLHHLRITLDEAQLFQNLANHLVYSDPALRPPGKVMEINRLSVVGLWRHGISGDRPILLVRVTEPEHRTLVDQLLRAHEYWGLKRLAVDLVLLNEKGVTYAQELQDLLEGLVRNWRACNVHLGSAGRGAIFVLRADRLSDEDQLLLRTAARAILVTSQGTLAEQLLRNRRPAHDFVPRSALAPGPLPERPVTMPRSAALKPPRLSLYNGLGGFTEDGREYVILLDKGQWTPAPWINVIANPEFGFMVSETGGGCTWSRNSHENQLTPWSNDPVGDPPGEVMYLRDEDSGEVWTPTALPIRIDGATYIARHGQGYSRFEHASHEIHSELLQFVAPVDPVKISRLRLKNHSGHTRRLSVVAYVEWVLGTTRNVTAPYVVTEMDPGTGALFASNPWSQDFGTRIAFADLAGRQTSWTGSRGEFIGRNGDLAAPAALGSAEPAQVMGAFGRSRPRRLRNRTGAGLDPCAALETTVSLDPGETIDLVFLLGQGDDRAHAGELVERYRDADVETLLAEVRHQWDAVLGKIQITTPDPGLDLLMNRWLLYQTLSCRVWARAAFYQAGGAFGFRDQLQDVMALVMTRPEIARAHILRAAARQFIEGDVQHWWHPPTGRGVRTHFSDDRVWLPFVVAHYIRVSGEFSLLDEPVPFLEGPAVPPGMEDAYFEPAISSEQAPLREHCARALDLSLGVGVHGLPLIGGGDWNDGMNRVGHQGQGESLWLAWFLIATLTEFAELIESGSATPGERERTTRWREHAAALKIAVEAQGWDGAWYRRAYFDDGTPLGTAIDTECRIDSIAQSWGVISGAADPQRARRAMHSVHEDLIRHGDDLVLLFTPPFDKTPLDPGYIKGYLPGVRENGGQYTHAAIWSVIAYAMLGQGDQATELLRILNPINRTASRTGTHAYQVEPYVISADIYSEPPHARRGGWTWYTGASGWFHRAALEWVLGLTVRAGRLHIDPCVSANWASYGISYRHGQSRYEIVVTNPAGVERGVVALDLDGTNQPTGEGIELVDDGQVHQVRVELGRLGEMEDAG</sequence>
<keyword evidence="8" id="KW-1185">Reference proteome</keyword>
<dbReference type="InterPro" id="IPR037018">
    <property type="entry name" value="GH65_N"/>
</dbReference>
<evidence type="ECO:0000256" key="2">
    <source>
        <dbReference type="ARBA" id="ARBA00022679"/>
    </source>
</evidence>
<dbReference type="GO" id="GO:0030246">
    <property type="term" value="F:carbohydrate binding"/>
    <property type="evidence" value="ECO:0007669"/>
    <property type="project" value="InterPro"/>
</dbReference>
<evidence type="ECO:0000259" key="5">
    <source>
        <dbReference type="Pfam" id="PF10091"/>
    </source>
</evidence>
<feature type="domain" description="Glycosyl hydrolase 94 supersandwich" evidence="4">
    <location>
        <begin position="1572"/>
        <end position="1845"/>
    </location>
</feature>
<dbReference type="Gene3D" id="2.60.420.10">
    <property type="entry name" value="Maltose phosphorylase, domain 3"/>
    <property type="match status" value="1"/>
</dbReference>
<dbReference type="InterPro" id="IPR012341">
    <property type="entry name" value="6hp_glycosidase-like_sf"/>
</dbReference>
<evidence type="ECO:0000313" key="7">
    <source>
        <dbReference type="EMBL" id="MBK1646144.1"/>
    </source>
</evidence>
<dbReference type="InterPro" id="IPR033432">
    <property type="entry name" value="GH94_catalytic"/>
</dbReference>
<dbReference type="SUPFAM" id="SSF48208">
    <property type="entry name" value="Six-hairpin glycosidases"/>
    <property type="match status" value="1"/>
</dbReference>
<dbReference type="InterPro" id="IPR037820">
    <property type="entry name" value="GH94N_NdvB"/>
</dbReference>